<feature type="domain" description="Beta-ketoacyl-[acyl-carrier-protein] synthase III N-terminal" evidence="11">
    <location>
        <begin position="106"/>
        <end position="186"/>
    </location>
</feature>
<dbReference type="NCBIfam" id="NF006829">
    <property type="entry name" value="PRK09352.1"/>
    <property type="match status" value="1"/>
</dbReference>
<dbReference type="InterPro" id="IPR013747">
    <property type="entry name" value="ACP_syn_III_C"/>
</dbReference>
<feature type="region of interest" description="ACP-binding" evidence="9">
    <location>
        <begin position="255"/>
        <end position="259"/>
    </location>
</feature>
<dbReference type="Pfam" id="PF08541">
    <property type="entry name" value="ACP_syn_III_C"/>
    <property type="match status" value="1"/>
</dbReference>
<comment type="domain">
    <text evidence="9">The last Arg residue of the ACP-binding site is essential for the weak association between ACP/AcpP and FabH.</text>
</comment>
<keyword evidence="9" id="KW-0511">Multifunctional enzyme</keyword>
<comment type="caution">
    <text evidence="12">The sequence shown here is derived from an EMBL/GenBank/DDBJ whole genome shotgun (WGS) entry which is preliminary data.</text>
</comment>
<feature type="active site" evidence="9">
    <location>
        <position position="284"/>
    </location>
</feature>
<evidence type="ECO:0000256" key="8">
    <source>
        <dbReference type="ARBA" id="ARBA00023315"/>
    </source>
</evidence>
<dbReference type="SUPFAM" id="SSF53901">
    <property type="entry name" value="Thiolase-like"/>
    <property type="match status" value="1"/>
</dbReference>
<reference evidence="12 13" key="1">
    <citation type="submission" date="2023-07" db="EMBL/GenBank/DDBJ databases">
        <authorList>
            <person name="Girao M."/>
            <person name="Carvalho M.F."/>
        </authorList>
    </citation>
    <scope>NUCLEOTIDE SEQUENCE [LARGE SCALE GENOMIC DNA]</scope>
    <source>
        <strain evidence="12 13">66/93</strain>
    </source>
</reference>
<dbReference type="GO" id="GO:0033818">
    <property type="term" value="F:beta-ketoacyl-acyl-carrier-protein synthase III activity"/>
    <property type="evidence" value="ECO:0007669"/>
    <property type="project" value="UniProtKB-EC"/>
</dbReference>
<dbReference type="RefSeq" id="WP_330156469.1">
    <property type="nucleotide sequence ID" value="NZ_BAAAJA010000016.1"/>
</dbReference>
<evidence type="ECO:0000256" key="1">
    <source>
        <dbReference type="ARBA" id="ARBA00008642"/>
    </source>
</evidence>
<keyword evidence="8 9" id="KW-0012">Acyltransferase</keyword>
<comment type="function">
    <text evidence="9">Catalyzes the condensation reaction of fatty acid synthesis by the addition to an acyl acceptor of two carbons from malonyl-ACP. Catalyzes the first condensation reaction which initiates fatty acid synthesis and may therefore play a role in governing the total rate of fatty acid production. Possesses both acetoacetyl-ACP synthase and acetyl transacylase activities. Its substrate specificity determines the biosynthesis of branched-chain and/or straight-chain of fatty acids.</text>
</comment>
<comment type="pathway">
    <text evidence="9">Lipid metabolism; fatty acid biosynthesis.</text>
</comment>
<keyword evidence="2 9" id="KW-0963">Cytoplasm</keyword>
<keyword evidence="6 9" id="KW-0443">Lipid metabolism</keyword>
<evidence type="ECO:0000259" key="11">
    <source>
        <dbReference type="Pfam" id="PF08545"/>
    </source>
</evidence>
<evidence type="ECO:0000256" key="6">
    <source>
        <dbReference type="ARBA" id="ARBA00023098"/>
    </source>
</evidence>
<dbReference type="InterPro" id="IPR004655">
    <property type="entry name" value="FabH"/>
</dbReference>
<evidence type="ECO:0000256" key="2">
    <source>
        <dbReference type="ARBA" id="ARBA00022490"/>
    </source>
</evidence>
<gene>
    <name evidence="9" type="primary">fabH</name>
    <name evidence="12" type="ORF">Q8A49_01535</name>
</gene>
<keyword evidence="5 9" id="KW-0276">Fatty acid metabolism</keyword>
<evidence type="ECO:0000256" key="7">
    <source>
        <dbReference type="ARBA" id="ARBA00023160"/>
    </source>
</evidence>
<dbReference type="Pfam" id="PF08545">
    <property type="entry name" value="ACP_syn_III"/>
    <property type="match status" value="1"/>
</dbReference>
<sequence length="333" mass="34660">MNRTAIIAGAGGAVPPRIVTNHDLERRLDTTDDWIRTRTGIRQRHVVEPGMSTSDLAAEAGSRAMKQAGMTSADLVVVATTTPDRLCPATAPTVASRMGLVDTPAFDVSAVCSGFIYALQVATNAVMAGAAESVVVIGAESFTTILDPEDRSTVAIFGDGAGALALRAGDRAEDGAVLDFDTGSDGSLRDLITVRAGGAEQRATGRPAAPEDAYFRMEGQSVFAHAVRRMAETSRRTLATTGWGVEDVDWFVGHQANQRIIHAVADQLGIGAERAVSNIHRVGNTAAASIPLAISDSATAGRLRRGDRVLLSAFGGGATWGAATLVWPDLPAA</sequence>
<evidence type="ECO:0000259" key="10">
    <source>
        <dbReference type="Pfam" id="PF08541"/>
    </source>
</evidence>
<accession>A0ABU7KIP8</accession>
<dbReference type="InterPro" id="IPR016039">
    <property type="entry name" value="Thiolase-like"/>
</dbReference>
<keyword evidence="4 9" id="KW-0808">Transferase</keyword>
<feature type="active site" evidence="9">
    <location>
        <position position="254"/>
    </location>
</feature>
<dbReference type="NCBIfam" id="TIGR00747">
    <property type="entry name" value="fabH"/>
    <property type="match status" value="1"/>
</dbReference>
<evidence type="ECO:0000256" key="3">
    <source>
        <dbReference type="ARBA" id="ARBA00022516"/>
    </source>
</evidence>
<organism evidence="12 13">
    <name type="scientific">Nocardiopsis tropica</name>
    <dbReference type="NCBI Taxonomy" id="109330"/>
    <lineage>
        <taxon>Bacteria</taxon>
        <taxon>Bacillati</taxon>
        <taxon>Actinomycetota</taxon>
        <taxon>Actinomycetes</taxon>
        <taxon>Streptosporangiales</taxon>
        <taxon>Nocardiopsidaceae</taxon>
        <taxon>Nocardiopsis</taxon>
    </lineage>
</organism>
<evidence type="ECO:0000256" key="4">
    <source>
        <dbReference type="ARBA" id="ARBA00022679"/>
    </source>
</evidence>
<name>A0ABU7KIP8_9ACTN</name>
<evidence type="ECO:0000313" key="12">
    <source>
        <dbReference type="EMBL" id="MEE2049176.1"/>
    </source>
</evidence>
<dbReference type="PANTHER" id="PTHR34069">
    <property type="entry name" value="3-OXOACYL-[ACYL-CARRIER-PROTEIN] SYNTHASE 3"/>
    <property type="match status" value="1"/>
</dbReference>
<evidence type="ECO:0000313" key="13">
    <source>
        <dbReference type="Proteomes" id="UP001348641"/>
    </source>
</evidence>
<comment type="similarity">
    <text evidence="1 9">Belongs to the thiolase-like superfamily. FabH family.</text>
</comment>
<dbReference type="InterPro" id="IPR013751">
    <property type="entry name" value="ACP_syn_III_N"/>
</dbReference>
<comment type="subunit">
    <text evidence="9">Homodimer.</text>
</comment>
<comment type="subcellular location">
    <subcellularLocation>
        <location evidence="9">Cytoplasm</location>
    </subcellularLocation>
</comment>
<dbReference type="PANTHER" id="PTHR34069:SF2">
    <property type="entry name" value="BETA-KETOACYL-[ACYL-CARRIER-PROTEIN] SYNTHASE III"/>
    <property type="match status" value="1"/>
</dbReference>
<dbReference type="Gene3D" id="3.40.47.10">
    <property type="match status" value="1"/>
</dbReference>
<protein>
    <recommendedName>
        <fullName evidence="9">Beta-ketoacyl-[acyl-carrier-protein] synthase III</fullName>
        <shortName evidence="9">Beta-ketoacyl-ACP synthase III</shortName>
        <shortName evidence="9">KAS III</shortName>
        <ecNumber evidence="9">2.3.1.180</ecNumber>
    </recommendedName>
    <alternativeName>
        <fullName evidence="9">3-oxoacyl-[acyl-carrier-protein] synthase 3</fullName>
    </alternativeName>
    <alternativeName>
        <fullName evidence="9">3-oxoacyl-[acyl-carrier-protein] synthase III</fullName>
    </alternativeName>
</protein>
<feature type="domain" description="Beta-ketoacyl-[acyl-carrier-protein] synthase III C-terminal" evidence="10">
    <location>
        <begin position="238"/>
        <end position="327"/>
    </location>
</feature>
<keyword evidence="7 9" id="KW-0275">Fatty acid biosynthesis</keyword>
<evidence type="ECO:0000256" key="5">
    <source>
        <dbReference type="ARBA" id="ARBA00022832"/>
    </source>
</evidence>
<proteinExistence type="inferred from homology"/>
<dbReference type="EC" id="2.3.1.180" evidence="9"/>
<keyword evidence="3 9" id="KW-0444">Lipid biosynthesis</keyword>
<dbReference type="CDD" id="cd00830">
    <property type="entry name" value="KAS_III"/>
    <property type="match status" value="1"/>
</dbReference>
<dbReference type="EMBL" id="JAUUCC010000002">
    <property type="protein sequence ID" value="MEE2049176.1"/>
    <property type="molecule type" value="Genomic_DNA"/>
</dbReference>
<feature type="active site" evidence="9">
    <location>
        <position position="112"/>
    </location>
</feature>
<dbReference type="Proteomes" id="UP001348641">
    <property type="component" value="Unassembled WGS sequence"/>
</dbReference>
<evidence type="ECO:0000256" key="9">
    <source>
        <dbReference type="HAMAP-Rule" id="MF_01815"/>
    </source>
</evidence>
<dbReference type="HAMAP" id="MF_01815">
    <property type="entry name" value="FabH"/>
    <property type="match status" value="1"/>
</dbReference>
<comment type="catalytic activity">
    <reaction evidence="9">
        <text>malonyl-[ACP] + acetyl-CoA + H(+) = 3-oxobutanoyl-[ACP] + CO2 + CoA</text>
        <dbReference type="Rhea" id="RHEA:12080"/>
        <dbReference type="Rhea" id="RHEA-COMP:9623"/>
        <dbReference type="Rhea" id="RHEA-COMP:9625"/>
        <dbReference type="ChEBI" id="CHEBI:15378"/>
        <dbReference type="ChEBI" id="CHEBI:16526"/>
        <dbReference type="ChEBI" id="CHEBI:57287"/>
        <dbReference type="ChEBI" id="CHEBI:57288"/>
        <dbReference type="ChEBI" id="CHEBI:78449"/>
        <dbReference type="ChEBI" id="CHEBI:78450"/>
        <dbReference type="EC" id="2.3.1.180"/>
    </reaction>
</comment>